<accession>A0A6J8AJR9</accession>
<feature type="compositionally biased region" description="Polar residues" evidence="1">
    <location>
        <begin position="274"/>
        <end position="286"/>
    </location>
</feature>
<dbReference type="PANTHER" id="PTHR45823:SF1">
    <property type="entry name" value="T-SNARE COILED-COIL HOMOLOGY DOMAIN-CONTAINING PROTEIN"/>
    <property type="match status" value="1"/>
</dbReference>
<dbReference type="GO" id="GO:0004190">
    <property type="term" value="F:aspartic-type endopeptidase activity"/>
    <property type="evidence" value="ECO:0007669"/>
    <property type="project" value="InterPro"/>
</dbReference>
<evidence type="ECO:0000313" key="2">
    <source>
        <dbReference type="EMBL" id="CAC5369430.1"/>
    </source>
</evidence>
<protein>
    <recommendedName>
        <fullName evidence="4">CCHC-type domain-containing protein</fullName>
    </recommendedName>
</protein>
<dbReference type="EMBL" id="CACVKT020001604">
    <property type="protein sequence ID" value="CAC5369430.1"/>
    <property type="molecule type" value="Genomic_DNA"/>
</dbReference>
<evidence type="ECO:0000256" key="1">
    <source>
        <dbReference type="SAM" id="MobiDB-lite"/>
    </source>
</evidence>
<feature type="compositionally biased region" description="Basic residues" evidence="1">
    <location>
        <begin position="33"/>
        <end position="42"/>
    </location>
</feature>
<evidence type="ECO:0000313" key="3">
    <source>
        <dbReference type="Proteomes" id="UP000507470"/>
    </source>
</evidence>
<keyword evidence="3" id="KW-1185">Reference proteome</keyword>
<feature type="region of interest" description="Disordered" evidence="1">
    <location>
        <begin position="18"/>
        <end position="70"/>
    </location>
</feature>
<organism evidence="2 3">
    <name type="scientific">Mytilus coruscus</name>
    <name type="common">Sea mussel</name>
    <dbReference type="NCBI Taxonomy" id="42192"/>
    <lineage>
        <taxon>Eukaryota</taxon>
        <taxon>Metazoa</taxon>
        <taxon>Spiralia</taxon>
        <taxon>Lophotrochozoa</taxon>
        <taxon>Mollusca</taxon>
        <taxon>Bivalvia</taxon>
        <taxon>Autobranchia</taxon>
        <taxon>Pteriomorphia</taxon>
        <taxon>Mytilida</taxon>
        <taxon>Mytiloidea</taxon>
        <taxon>Mytilidae</taxon>
        <taxon>Mytilinae</taxon>
        <taxon>Mytilus</taxon>
    </lineage>
</organism>
<feature type="region of interest" description="Disordered" evidence="1">
    <location>
        <begin position="270"/>
        <end position="305"/>
    </location>
</feature>
<dbReference type="Proteomes" id="UP000507470">
    <property type="component" value="Unassembled WGS sequence"/>
</dbReference>
<dbReference type="InterPro" id="IPR001969">
    <property type="entry name" value="Aspartic_peptidase_AS"/>
</dbReference>
<feature type="region of interest" description="Disordered" evidence="1">
    <location>
        <begin position="375"/>
        <end position="394"/>
    </location>
</feature>
<dbReference type="OrthoDB" id="6112404at2759"/>
<reference evidence="2 3" key="1">
    <citation type="submission" date="2020-06" db="EMBL/GenBank/DDBJ databases">
        <authorList>
            <person name="Li R."/>
            <person name="Bekaert M."/>
        </authorList>
    </citation>
    <scope>NUCLEOTIDE SEQUENCE [LARGE SCALE GENOMIC DNA]</scope>
    <source>
        <strain evidence="3">wild</strain>
    </source>
</reference>
<dbReference type="PROSITE" id="PS00141">
    <property type="entry name" value="ASP_PROTEASE"/>
    <property type="match status" value="1"/>
</dbReference>
<evidence type="ECO:0008006" key="4">
    <source>
        <dbReference type="Google" id="ProtNLM"/>
    </source>
</evidence>
<name>A0A6J8AJR9_MYTCO</name>
<dbReference type="PANTHER" id="PTHR45823">
    <property type="entry name" value="T-SNARE COILED-COIL HOMOLOGY DOMAIN-CONTAINING PROTEIN"/>
    <property type="match status" value="1"/>
</dbReference>
<dbReference type="AlphaFoldDB" id="A0A6J8AJR9"/>
<sequence length="558" mass="63299">MTSQVVSAIQAAFHGSTPMPYSSRDIKIPPKNPVHRNKKGHSPVKSLTREQLTHDNNSDSCDSEDNDTDSVATGRITYARSKPKFGNSIKLPAFTGAEKCEVWVNRFESVADLKGWTDEERLHEILPGLQGDAGEFVFNQLTRKTLRNYNKLINELKNRFGVIESSRTYKLQFSRRKQLPYETPEKFAADLKRLYDKAYKRRDARTRQEDLLQRFLLGLYDYKARIHLELNRDPLTIEEAVYEVVTYTKTMKNPNSGEENNKRSVRQIKKAQENDSPNDQKNSKPSFTKPKRLHPNLTHASSDSKAVTINESDLLTLFNKMIEEKKHELNFKPPNKPDQSNRNNTSFNSGFKKPTFCYSGGQPGHIARNCISKTYDRPNIKPVPNPKFQYTGDRSLNPNSRVKTCFFKSTPNDSSRCSNITVCSDKLNDRETFKRDKTEYLKIDSSKEVQEAPCSSGVCPPVDTEVKDLPIQCSKSILGSETCVDKEPLHKSGNGPLTLSSISENDTGNFDIIGRQILKSEGVYIENTNVVFIADTGATKTVISTKVFKKIPHANRRE</sequence>
<feature type="compositionally biased region" description="Basic and acidic residues" evidence="1">
    <location>
        <begin position="47"/>
        <end position="57"/>
    </location>
</feature>
<gene>
    <name evidence="2" type="ORF">MCOR_8628</name>
</gene>
<proteinExistence type="predicted"/>
<feature type="compositionally biased region" description="Polar residues" evidence="1">
    <location>
        <begin position="337"/>
        <end position="347"/>
    </location>
</feature>
<dbReference type="GO" id="GO:0006508">
    <property type="term" value="P:proteolysis"/>
    <property type="evidence" value="ECO:0007669"/>
    <property type="project" value="InterPro"/>
</dbReference>
<feature type="region of interest" description="Disordered" evidence="1">
    <location>
        <begin position="328"/>
        <end position="347"/>
    </location>
</feature>